<accession>A0A8S9KBZ6</accession>
<evidence type="ECO:0000259" key="9">
    <source>
        <dbReference type="Pfam" id="PF12819"/>
    </source>
</evidence>
<evidence type="ECO:0000313" key="10">
    <source>
        <dbReference type="EMBL" id="KAF2592304.1"/>
    </source>
</evidence>
<dbReference type="FunFam" id="3.80.10.10:FF:000129">
    <property type="entry name" value="Leucine-rich repeat receptor-like kinase"/>
    <property type="match status" value="1"/>
</dbReference>
<gene>
    <name evidence="10" type="ORF">F2Q70_00042785</name>
</gene>
<comment type="caution">
    <text evidence="10">The sequence shown here is derived from an EMBL/GenBank/DDBJ whole genome shotgun (WGS) entry which is preliminary data.</text>
</comment>
<keyword evidence="7" id="KW-0472">Membrane</keyword>
<dbReference type="InterPro" id="IPR032675">
    <property type="entry name" value="LRR_dom_sf"/>
</dbReference>
<keyword evidence="4" id="KW-0732">Signal</keyword>
<protein>
    <recommendedName>
        <fullName evidence="9">Malectin-like domain-containing protein</fullName>
    </recommendedName>
</protein>
<evidence type="ECO:0000256" key="7">
    <source>
        <dbReference type="ARBA" id="ARBA00023136"/>
    </source>
</evidence>
<sequence>MHFAEIQNLGSNEIREFNITYNGGEVWESFFRPHKLKITTIFSPTALSSSDGKFNFTFTMTESSTLPPLINALEVYTDVENLLLETHQDEVSVSAMMNIKKTYGLMNKKISWQGDPCSPKTYRWKGVKCLYLNSDQPRIISLYLAASDLNGAITPDIAGLTQLRELDLSKNDLSGELPDFLADMKLLTLINLKRNPKLNLTIPDSLQQKIDDKVLILLFMIRKGNIKNIIDPKLMGDFDTNGVWKAIELAMTCVNPTSNHRPTMPHVVMELKECLESETSRKQGSQVMCFEDSIDFNLSPGSESPPRPRYYITNLLSEKSDVYSFGIVLLEIITNQAVIDTTRERSHITNWVRFMIRKGNIKNIIDPKLMGDFDTNGVWKAIELAMTCVNPTSNHRPTMPHVVMELKECLESEISRKQGSQVMCFEDSIDFNLSPGSESPPRP</sequence>
<keyword evidence="3" id="KW-0812">Transmembrane</keyword>
<evidence type="ECO:0000256" key="3">
    <source>
        <dbReference type="ARBA" id="ARBA00022692"/>
    </source>
</evidence>
<dbReference type="AlphaFoldDB" id="A0A8S9KBZ6"/>
<evidence type="ECO:0000256" key="1">
    <source>
        <dbReference type="ARBA" id="ARBA00004167"/>
    </source>
</evidence>
<organism evidence="10">
    <name type="scientific">Brassica cretica</name>
    <name type="common">Mustard</name>
    <dbReference type="NCBI Taxonomy" id="69181"/>
    <lineage>
        <taxon>Eukaryota</taxon>
        <taxon>Viridiplantae</taxon>
        <taxon>Streptophyta</taxon>
        <taxon>Embryophyta</taxon>
        <taxon>Tracheophyta</taxon>
        <taxon>Spermatophyta</taxon>
        <taxon>Magnoliopsida</taxon>
        <taxon>eudicotyledons</taxon>
        <taxon>Gunneridae</taxon>
        <taxon>Pentapetalae</taxon>
        <taxon>rosids</taxon>
        <taxon>malvids</taxon>
        <taxon>Brassicales</taxon>
        <taxon>Brassicaceae</taxon>
        <taxon>Brassiceae</taxon>
        <taxon>Brassica</taxon>
    </lineage>
</organism>
<comment type="subcellular location">
    <subcellularLocation>
        <location evidence="1">Membrane</location>
        <topology evidence="1">Single-pass membrane protein</topology>
    </subcellularLocation>
</comment>
<evidence type="ECO:0000256" key="2">
    <source>
        <dbReference type="ARBA" id="ARBA00022614"/>
    </source>
</evidence>
<dbReference type="PANTHER" id="PTHR45631">
    <property type="entry name" value="OS07G0107800 PROTEIN-RELATED"/>
    <property type="match status" value="1"/>
</dbReference>
<dbReference type="SUPFAM" id="SSF56112">
    <property type="entry name" value="Protein kinase-like (PK-like)"/>
    <property type="match status" value="1"/>
</dbReference>
<dbReference type="GO" id="GO:0016020">
    <property type="term" value="C:membrane"/>
    <property type="evidence" value="ECO:0007669"/>
    <property type="project" value="UniProtKB-SubCell"/>
</dbReference>
<feature type="domain" description="Malectin-like" evidence="9">
    <location>
        <begin position="1"/>
        <end position="77"/>
    </location>
</feature>
<dbReference type="InterPro" id="IPR024788">
    <property type="entry name" value="Malectin-like_Carb-bd_dom"/>
</dbReference>
<proteinExistence type="predicted"/>
<evidence type="ECO:0000256" key="8">
    <source>
        <dbReference type="ARBA" id="ARBA00023170"/>
    </source>
</evidence>
<dbReference type="EMBL" id="QGKY02000164">
    <property type="protein sequence ID" value="KAF2592304.1"/>
    <property type="molecule type" value="Genomic_DNA"/>
</dbReference>
<feature type="non-terminal residue" evidence="10">
    <location>
        <position position="1"/>
    </location>
</feature>
<dbReference type="PANTHER" id="PTHR45631:SF29">
    <property type="entry name" value="PROTEIN KINASE DOMAIN-CONTAINING PROTEIN"/>
    <property type="match status" value="1"/>
</dbReference>
<keyword evidence="8" id="KW-0675">Receptor</keyword>
<evidence type="ECO:0000256" key="4">
    <source>
        <dbReference type="ARBA" id="ARBA00022729"/>
    </source>
</evidence>
<dbReference type="InterPro" id="IPR011009">
    <property type="entry name" value="Kinase-like_dom_sf"/>
</dbReference>
<keyword evidence="5" id="KW-0677">Repeat</keyword>
<dbReference type="Gene3D" id="3.80.10.10">
    <property type="entry name" value="Ribonuclease Inhibitor"/>
    <property type="match status" value="1"/>
</dbReference>
<dbReference type="SUPFAM" id="SSF52058">
    <property type="entry name" value="L domain-like"/>
    <property type="match status" value="1"/>
</dbReference>
<dbReference type="Gene3D" id="1.10.510.10">
    <property type="entry name" value="Transferase(Phosphotransferase) domain 1"/>
    <property type="match status" value="1"/>
</dbReference>
<name>A0A8S9KBZ6_BRACR</name>
<keyword evidence="6" id="KW-1133">Transmembrane helix</keyword>
<dbReference type="Pfam" id="PF12819">
    <property type="entry name" value="Malectin_like"/>
    <property type="match status" value="1"/>
</dbReference>
<evidence type="ECO:0000256" key="5">
    <source>
        <dbReference type="ARBA" id="ARBA00022737"/>
    </source>
</evidence>
<reference evidence="10" key="1">
    <citation type="submission" date="2019-12" db="EMBL/GenBank/DDBJ databases">
        <title>Genome sequencing and annotation of Brassica cretica.</title>
        <authorList>
            <person name="Studholme D.J."/>
            <person name="Sarris P.F."/>
        </authorList>
    </citation>
    <scope>NUCLEOTIDE SEQUENCE</scope>
    <source>
        <strain evidence="10">PFS-102/07</strain>
        <tissue evidence="10">Leaf</tissue>
    </source>
</reference>
<evidence type="ECO:0000256" key="6">
    <source>
        <dbReference type="ARBA" id="ARBA00022989"/>
    </source>
</evidence>
<keyword evidence="2" id="KW-0433">Leucine-rich repeat</keyword>